<dbReference type="InterPro" id="IPR013216">
    <property type="entry name" value="Methyltransf_11"/>
</dbReference>
<dbReference type="Proteomes" id="UP001149140">
    <property type="component" value="Unassembled WGS sequence"/>
</dbReference>
<sequence length="234" mass="26293">MPAGWPVWAMRTCRARPRVVAISPDLTSGRWARLFAALYDPVLALGELTGLRRQRRALLAAAHGRVVELGAGTGLNLRHYPDGVDELLLVEPDPAMRRQLARRLRRMRRAAEIVDAPAERLPFSDHSVDTVVATLVLCTVDDPRLALREITRVLRPGGKLLFLEHVRAPTPRLARWQQRLHEPWRHFACGCRCDRATVELIRACGFEFDELAGAVWRAMPPIVRPLAIGHARPA</sequence>
<proteinExistence type="predicted"/>
<feature type="domain" description="Methyltransferase type 11" evidence="1">
    <location>
        <begin position="68"/>
        <end position="162"/>
    </location>
</feature>
<dbReference type="Gene3D" id="3.40.50.150">
    <property type="entry name" value="Vaccinia Virus protein VP39"/>
    <property type="match status" value="1"/>
</dbReference>
<gene>
    <name evidence="2" type="ORF">OM076_11085</name>
</gene>
<dbReference type="Pfam" id="PF08241">
    <property type="entry name" value="Methyltransf_11"/>
    <property type="match status" value="1"/>
</dbReference>
<accession>A0A9X3MQT1</accession>
<dbReference type="SUPFAM" id="SSF53335">
    <property type="entry name" value="S-adenosyl-L-methionine-dependent methyltransferases"/>
    <property type="match status" value="1"/>
</dbReference>
<evidence type="ECO:0000313" key="3">
    <source>
        <dbReference type="Proteomes" id="UP001149140"/>
    </source>
</evidence>
<protein>
    <submittedName>
        <fullName evidence="2">Class I SAM-dependent methyltransferase</fullName>
    </submittedName>
</protein>
<dbReference type="InterPro" id="IPR029063">
    <property type="entry name" value="SAM-dependent_MTases_sf"/>
</dbReference>
<evidence type="ECO:0000313" key="2">
    <source>
        <dbReference type="EMBL" id="MDA0160809.1"/>
    </source>
</evidence>
<comment type="caution">
    <text evidence="2">The sequence shown here is derived from an EMBL/GenBank/DDBJ whole genome shotgun (WGS) entry which is preliminary data.</text>
</comment>
<dbReference type="PANTHER" id="PTHR45036:SF1">
    <property type="entry name" value="METHYLTRANSFERASE LIKE 7A"/>
    <property type="match status" value="1"/>
</dbReference>
<keyword evidence="2" id="KW-0489">Methyltransferase</keyword>
<reference evidence="2" key="1">
    <citation type="submission" date="2022-10" db="EMBL/GenBank/DDBJ databases">
        <title>The WGS of Solirubrobacter ginsenosidimutans DSM 21036.</title>
        <authorList>
            <person name="Jiang Z."/>
        </authorList>
    </citation>
    <scope>NUCLEOTIDE SEQUENCE</scope>
    <source>
        <strain evidence="2">DSM 21036</strain>
    </source>
</reference>
<dbReference type="CDD" id="cd02440">
    <property type="entry name" value="AdoMet_MTases"/>
    <property type="match status" value="1"/>
</dbReference>
<name>A0A9X3MQT1_9ACTN</name>
<dbReference type="AlphaFoldDB" id="A0A9X3MQT1"/>
<dbReference type="GO" id="GO:0032259">
    <property type="term" value="P:methylation"/>
    <property type="evidence" value="ECO:0007669"/>
    <property type="project" value="UniProtKB-KW"/>
</dbReference>
<dbReference type="RefSeq" id="WP_270039882.1">
    <property type="nucleotide sequence ID" value="NZ_JAPDOD010000007.1"/>
</dbReference>
<dbReference type="PANTHER" id="PTHR45036">
    <property type="entry name" value="METHYLTRANSFERASE LIKE 7B"/>
    <property type="match status" value="1"/>
</dbReference>
<keyword evidence="2" id="KW-0808">Transferase</keyword>
<dbReference type="EMBL" id="JAPDOD010000007">
    <property type="protein sequence ID" value="MDA0160809.1"/>
    <property type="molecule type" value="Genomic_DNA"/>
</dbReference>
<dbReference type="InterPro" id="IPR052356">
    <property type="entry name" value="Thiol_S-MT"/>
</dbReference>
<keyword evidence="3" id="KW-1185">Reference proteome</keyword>
<dbReference type="GO" id="GO:0008757">
    <property type="term" value="F:S-adenosylmethionine-dependent methyltransferase activity"/>
    <property type="evidence" value="ECO:0007669"/>
    <property type="project" value="InterPro"/>
</dbReference>
<organism evidence="2 3">
    <name type="scientific">Solirubrobacter ginsenosidimutans</name>
    <dbReference type="NCBI Taxonomy" id="490573"/>
    <lineage>
        <taxon>Bacteria</taxon>
        <taxon>Bacillati</taxon>
        <taxon>Actinomycetota</taxon>
        <taxon>Thermoleophilia</taxon>
        <taxon>Solirubrobacterales</taxon>
        <taxon>Solirubrobacteraceae</taxon>
        <taxon>Solirubrobacter</taxon>
    </lineage>
</organism>
<evidence type="ECO:0000259" key="1">
    <source>
        <dbReference type="Pfam" id="PF08241"/>
    </source>
</evidence>